<dbReference type="PROSITE" id="PS00107">
    <property type="entry name" value="PROTEIN_KINASE_ATP"/>
    <property type="match status" value="2"/>
</dbReference>
<dbReference type="Proteomes" id="UP000760494">
    <property type="component" value="Unassembled WGS sequence"/>
</dbReference>
<feature type="compositionally biased region" description="Basic and acidic residues" evidence="9">
    <location>
        <begin position="424"/>
        <end position="435"/>
    </location>
</feature>
<feature type="compositionally biased region" description="Basic and acidic residues" evidence="9">
    <location>
        <begin position="895"/>
        <end position="905"/>
    </location>
</feature>
<feature type="compositionally biased region" description="Basic and acidic residues" evidence="9">
    <location>
        <begin position="158"/>
        <end position="190"/>
    </location>
</feature>
<dbReference type="InterPro" id="IPR017441">
    <property type="entry name" value="Protein_kinase_ATP_BS"/>
</dbReference>
<dbReference type="PROSITE" id="PS50011">
    <property type="entry name" value="PROTEIN_KINASE_DOM"/>
    <property type="match status" value="2"/>
</dbReference>
<dbReference type="Gene3D" id="3.30.200.20">
    <property type="entry name" value="Phosphorylase Kinase, domain 1"/>
    <property type="match status" value="1"/>
</dbReference>
<evidence type="ECO:0000256" key="6">
    <source>
        <dbReference type="ARBA" id="ARBA00022840"/>
    </source>
</evidence>
<dbReference type="PANTHER" id="PTHR24058">
    <property type="entry name" value="DUAL SPECIFICITY PROTEIN KINASE"/>
    <property type="match status" value="1"/>
</dbReference>
<dbReference type="InterPro" id="IPR011009">
    <property type="entry name" value="Kinase-like_dom_sf"/>
</dbReference>
<feature type="compositionally biased region" description="Polar residues" evidence="9">
    <location>
        <begin position="218"/>
        <end position="228"/>
    </location>
</feature>
<evidence type="ECO:0000256" key="9">
    <source>
        <dbReference type="SAM" id="MobiDB-lite"/>
    </source>
</evidence>
<feature type="compositionally biased region" description="Basic and acidic residues" evidence="9">
    <location>
        <begin position="234"/>
        <end position="245"/>
    </location>
</feature>
<keyword evidence="6 8" id="KW-0067">ATP-binding</keyword>
<evidence type="ECO:0000256" key="4">
    <source>
        <dbReference type="ARBA" id="ARBA00022741"/>
    </source>
</evidence>
<feature type="region of interest" description="Disordered" evidence="9">
    <location>
        <begin position="877"/>
        <end position="909"/>
    </location>
</feature>
<dbReference type="PROSITE" id="PS00108">
    <property type="entry name" value="PROTEIN_KINASE_ST"/>
    <property type="match status" value="2"/>
</dbReference>
<gene>
    <name evidence="11" type="ORF">C2S_2692</name>
</gene>
<organism evidence="11 12">
    <name type="scientific">Fusarium fujikuroi</name>
    <name type="common">Bakanae and foot rot disease fungus</name>
    <name type="synonym">Gibberella fujikuroi</name>
    <dbReference type="NCBI Taxonomy" id="5127"/>
    <lineage>
        <taxon>Eukaryota</taxon>
        <taxon>Fungi</taxon>
        <taxon>Dikarya</taxon>
        <taxon>Ascomycota</taxon>
        <taxon>Pezizomycotina</taxon>
        <taxon>Sordariomycetes</taxon>
        <taxon>Hypocreomycetidae</taxon>
        <taxon>Hypocreales</taxon>
        <taxon>Nectriaceae</taxon>
        <taxon>Fusarium</taxon>
        <taxon>Fusarium fujikuroi species complex</taxon>
    </lineage>
</organism>
<keyword evidence="3" id="KW-0808">Transferase</keyword>
<dbReference type="PANTHER" id="PTHR24058:SF103">
    <property type="entry name" value="SERINE_THREONINE-PROTEIN KINASE PRP4 HOMOLOG"/>
    <property type="match status" value="1"/>
</dbReference>
<feature type="domain" description="Protein kinase" evidence="10">
    <location>
        <begin position="503"/>
        <end position="824"/>
    </location>
</feature>
<feature type="compositionally biased region" description="Polar residues" evidence="9">
    <location>
        <begin position="50"/>
        <end position="59"/>
    </location>
</feature>
<feature type="compositionally biased region" description="Basic and acidic residues" evidence="9">
    <location>
        <begin position="124"/>
        <end position="143"/>
    </location>
</feature>
<dbReference type="Pfam" id="PF00069">
    <property type="entry name" value="Pkinase"/>
    <property type="match status" value="2"/>
</dbReference>
<evidence type="ECO:0000256" key="3">
    <source>
        <dbReference type="ARBA" id="ARBA00022679"/>
    </source>
</evidence>
<dbReference type="GO" id="GO:0045292">
    <property type="term" value="P:mRNA cis splicing, via spliceosome"/>
    <property type="evidence" value="ECO:0007669"/>
    <property type="project" value="InterPro"/>
</dbReference>
<dbReference type="EC" id="2.7.11.1" evidence="1"/>
<evidence type="ECO:0000256" key="1">
    <source>
        <dbReference type="ARBA" id="ARBA00012513"/>
    </source>
</evidence>
<keyword evidence="2" id="KW-0723">Serine/threonine-protein kinase</keyword>
<feature type="region of interest" description="Disordered" evidence="9">
    <location>
        <begin position="1288"/>
        <end position="1311"/>
    </location>
</feature>
<dbReference type="EMBL" id="CABFJX010000407">
    <property type="protein sequence ID" value="VTT81357.1"/>
    <property type="molecule type" value="Genomic_DNA"/>
</dbReference>
<feature type="binding site" evidence="8">
    <location>
        <position position="1015"/>
    </location>
    <ligand>
        <name>ATP</name>
        <dbReference type="ChEBI" id="CHEBI:30616"/>
    </ligand>
</feature>
<dbReference type="GO" id="GO:0005737">
    <property type="term" value="C:cytoplasm"/>
    <property type="evidence" value="ECO:0007669"/>
    <property type="project" value="TreeGrafter"/>
</dbReference>
<dbReference type="CDD" id="cd13993">
    <property type="entry name" value="STKc_Pat1_like"/>
    <property type="match status" value="1"/>
</dbReference>
<protein>
    <recommendedName>
        <fullName evidence="1">non-specific serine/threonine protein kinase</fullName>
        <ecNumber evidence="1">2.7.11.1</ecNumber>
    </recommendedName>
</protein>
<comment type="caution">
    <text evidence="11">The sequence shown here is derived from an EMBL/GenBank/DDBJ whole genome shotgun (WGS) entry which is preliminary data.</text>
</comment>
<feature type="region of interest" description="Disordered" evidence="9">
    <location>
        <begin position="291"/>
        <end position="440"/>
    </location>
</feature>
<feature type="region of interest" description="Disordered" evidence="9">
    <location>
        <begin position="1319"/>
        <end position="1338"/>
    </location>
</feature>
<feature type="compositionally biased region" description="Acidic residues" evidence="9">
    <location>
        <begin position="246"/>
        <end position="262"/>
    </location>
</feature>
<dbReference type="GO" id="GO:0005524">
    <property type="term" value="F:ATP binding"/>
    <property type="evidence" value="ECO:0007669"/>
    <property type="project" value="UniProtKB-UniRule"/>
</dbReference>
<dbReference type="GO" id="GO:0004674">
    <property type="term" value="F:protein serine/threonine kinase activity"/>
    <property type="evidence" value="ECO:0007669"/>
    <property type="project" value="UniProtKB-KW"/>
</dbReference>
<feature type="compositionally biased region" description="Basic residues" evidence="9">
    <location>
        <begin position="880"/>
        <end position="893"/>
    </location>
</feature>
<evidence type="ECO:0000313" key="11">
    <source>
        <dbReference type="EMBL" id="VTT81357.1"/>
    </source>
</evidence>
<dbReference type="SUPFAM" id="SSF56112">
    <property type="entry name" value="Protein kinase-like (PK-like)"/>
    <property type="match status" value="2"/>
</dbReference>
<name>A0A9Q9S3C4_FUSFU</name>
<comment type="similarity">
    <text evidence="7">Belongs to the protein kinase superfamily. CMGC Ser/Thr protein kinase family.</text>
</comment>
<dbReference type="InterPro" id="IPR000719">
    <property type="entry name" value="Prot_kinase_dom"/>
</dbReference>
<feature type="compositionally biased region" description="Basic and acidic residues" evidence="9">
    <location>
        <begin position="67"/>
        <end position="114"/>
    </location>
</feature>
<feature type="compositionally biased region" description="Basic and acidic residues" evidence="9">
    <location>
        <begin position="206"/>
        <end position="215"/>
    </location>
</feature>
<feature type="compositionally biased region" description="Basic and acidic residues" evidence="9">
    <location>
        <begin position="32"/>
        <end position="49"/>
    </location>
</feature>
<sequence length="1435" mass="161157">MASSSDEGEIVENAAKDLKATSLQHTGGSSVDRQDRNKSRLSTPDHDSASRYSNGSRRSISPRGYKRSHDERDRDRDHYNSRPRDQGYRRNYEDARRDDHRKPRGQYDDLDRPASRTSNFSYGGRDRSRDRDNYRDGDRDRFSNKRPRNRSRSPQRSRPSDRGRFDRFVREGQYDRRDDGPRELKYDDSSRNGGSMSKRTTVGEASRAEGHHAKPEQGLTNGHGTSKASQREPAAQKEPERKPEPEPEPDYEEPEPFDEEAEIERRRKRREEILAKHSSATPLLLHAVGAAASKAHGASPASTAPDTPMRAQSDIESPRTPRSGMSTASGGGILLTRGADIASPRSPGSHTEMSPGGINFLDDRNLMNSHGKAQPDEEDGPSAADYDPTGDMKEDERRHELRHGNVVLHGEQHPIATEQQPQEDIQKESTEKTGGDDDDDDFDMFAEDFDEEKYATKPVEPVAPIEGDGKAPDVPAIKGGILEGDDKDGYYKIRIGEVLNGRYQIQAALGRGMFSGVARAVDITTKELVAIKMMRNNDALRKGGYTEIAILEKLNEADPEGRKHIIKFIRQFDYKGHLCMVFENLSMNLREVLRKFGNNVGINLGATRAYAYQIFVALAHMRKCSIIHADLKPDNILVNESHNVLKICDLGTAIDKTDAATAHMDVTPYLVSRFYRAPEIILGIPYDYAVDMWSIGCTLYEMYTGKILFAGDSNNQMLKAIMEIRGRLTPKLFKRGQLSPAHFDDKGQFVSIERDKVLGKTTVRTLAVVKPTRDLRTRLMAASSGMNDAETRDLNHFIDLLEHCLTLNPDKRMKPADALRHPFFTARTGHVALASEESVLAGERWVDSRDIPVAQGSDSGLTLCQVDRDDMFRAQSGVRSRLRQGKGKSKSKGKALYDTRSHGSDDMTGTELEATRADDYFVRYQPDNMQQHAIFGYQTPPPSPGFDHPKCTVQQPFAVPHSRHFQNRCVPLAPEARLGRVLEGTLQLTDILGTGAYGVVYLAVDLKTGGKYAVKCLSKFNPDGTPLESRQFAYQQREIRLHWKASEHSNVVQMLKIVNDPDCIYVILEYCPEGDLFLNITERGQYVGKDELSRNIFLQILDAVEHCHNLGIYHRDLKPENILVTDHGDTVKLADFGLATSDDRSEDYGCGSTFYMSPECLDPSARKPYYLCAPNDVWSLGVILVNLTCGRNPWKQASFQDSTYRAYAGSKDFLKTILPLSDELNDILGRIFEPIPEQRITLSELRTRIMACSMFTVPPMSSLPTPPASPNHITEYVSSEDAIIDDYEYDSPLSPASSDDEGSLTSSDSTIDDLDDEFEQERQMPQTPPEFSPHAFDPEEPKEHQLIYHSQEFVPQKYSGPVPVPVAVPPQPMLCQQVPIPVQAQVPVSVQAPCQPKSYFPIWDMVKYVQQVPMLQHHVPFHQQVPFMPTFQGCY</sequence>
<dbReference type="InterPro" id="IPR050494">
    <property type="entry name" value="Ser_Thr_dual-spec_kinase"/>
</dbReference>
<evidence type="ECO:0000256" key="5">
    <source>
        <dbReference type="ARBA" id="ARBA00022777"/>
    </source>
</evidence>
<accession>A0A9Q9S3C4</accession>
<dbReference type="InterPro" id="IPR044092">
    <property type="entry name" value="STKc_PRP4"/>
</dbReference>
<proteinExistence type="inferred from homology"/>
<keyword evidence="4 8" id="KW-0547">Nucleotide-binding</keyword>
<evidence type="ECO:0000256" key="7">
    <source>
        <dbReference type="ARBA" id="ARBA00023596"/>
    </source>
</evidence>
<feature type="compositionally biased region" description="Polar residues" evidence="9">
    <location>
        <begin position="191"/>
        <end position="200"/>
    </location>
</feature>
<feature type="domain" description="Protein kinase" evidence="10">
    <location>
        <begin position="986"/>
        <end position="1256"/>
    </location>
</feature>
<feature type="compositionally biased region" description="Basic and acidic residues" evidence="9">
    <location>
        <begin position="390"/>
        <end position="403"/>
    </location>
</feature>
<reference evidence="11" key="1">
    <citation type="submission" date="2019-05" db="EMBL/GenBank/DDBJ databases">
        <authorList>
            <person name="Piombo E."/>
        </authorList>
    </citation>
    <scope>NUCLEOTIDE SEQUENCE</scope>
    <source>
        <strain evidence="11">C2S</strain>
    </source>
</reference>
<feature type="binding site" evidence="8">
    <location>
        <position position="532"/>
    </location>
    <ligand>
        <name>ATP</name>
        <dbReference type="ChEBI" id="CHEBI:30616"/>
    </ligand>
</feature>
<evidence type="ECO:0000259" key="10">
    <source>
        <dbReference type="PROSITE" id="PS50011"/>
    </source>
</evidence>
<evidence type="ECO:0000256" key="2">
    <source>
        <dbReference type="ARBA" id="ARBA00022527"/>
    </source>
</evidence>
<feature type="compositionally biased region" description="Basic residues" evidence="9">
    <location>
        <begin position="144"/>
        <end position="155"/>
    </location>
</feature>
<dbReference type="FunFam" id="1.10.510.10:FF:000078">
    <property type="entry name" value="Serine/threonine-protein kinase PRP4 homolog"/>
    <property type="match status" value="1"/>
</dbReference>
<dbReference type="CDD" id="cd14135">
    <property type="entry name" value="STKc_PRP4"/>
    <property type="match status" value="1"/>
</dbReference>
<dbReference type="Gene3D" id="1.10.510.10">
    <property type="entry name" value="Transferase(Phosphotransferase) domain 1"/>
    <property type="match status" value="2"/>
</dbReference>
<evidence type="ECO:0000313" key="12">
    <source>
        <dbReference type="Proteomes" id="UP000760494"/>
    </source>
</evidence>
<dbReference type="InterPro" id="IPR008271">
    <property type="entry name" value="Ser/Thr_kinase_AS"/>
</dbReference>
<dbReference type="GO" id="GO:0004713">
    <property type="term" value="F:protein tyrosine kinase activity"/>
    <property type="evidence" value="ECO:0007669"/>
    <property type="project" value="TreeGrafter"/>
</dbReference>
<evidence type="ECO:0000256" key="8">
    <source>
        <dbReference type="PROSITE-ProRule" id="PRU10141"/>
    </source>
</evidence>
<feature type="compositionally biased region" description="Low complexity" evidence="9">
    <location>
        <begin position="291"/>
        <end position="302"/>
    </location>
</feature>
<feature type="compositionally biased region" description="Acidic residues" evidence="9">
    <location>
        <begin position="1"/>
        <end position="10"/>
    </location>
</feature>
<feature type="region of interest" description="Disordered" evidence="9">
    <location>
        <begin position="1"/>
        <end position="270"/>
    </location>
</feature>
<feature type="compositionally biased region" description="Polar residues" evidence="9">
    <location>
        <begin position="21"/>
        <end position="31"/>
    </location>
</feature>
<dbReference type="SMART" id="SM00220">
    <property type="entry name" value="S_TKc"/>
    <property type="match status" value="2"/>
</dbReference>
<keyword evidence="5" id="KW-0418">Kinase</keyword>